<proteinExistence type="predicted"/>
<accession>A0A812PUJ5</accession>
<organism evidence="1 2">
    <name type="scientific">Symbiodinium necroappetens</name>
    <dbReference type="NCBI Taxonomy" id="1628268"/>
    <lineage>
        <taxon>Eukaryota</taxon>
        <taxon>Sar</taxon>
        <taxon>Alveolata</taxon>
        <taxon>Dinophyceae</taxon>
        <taxon>Suessiales</taxon>
        <taxon>Symbiodiniaceae</taxon>
        <taxon>Symbiodinium</taxon>
    </lineage>
</organism>
<evidence type="ECO:0000313" key="1">
    <source>
        <dbReference type="EMBL" id="CAE7348291.1"/>
    </source>
</evidence>
<reference evidence="1" key="1">
    <citation type="submission" date="2021-02" db="EMBL/GenBank/DDBJ databases">
        <authorList>
            <person name="Dougan E. K."/>
            <person name="Rhodes N."/>
            <person name="Thang M."/>
            <person name="Chan C."/>
        </authorList>
    </citation>
    <scope>NUCLEOTIDE SEQUENCE</scope>
</reference>
<evidence type="ECO:0000313" key="2">
    <source>
        <dbReference type="Proteomes" id="UP000601435"/>
    </source>
</evidence>
<protein>
    <submittedName>
        <fullName evidence="1">Uncharacterized protein</fullName>
    </submittedName>
</protein>
<dbReference type="AlphaFoldDB" id="A0A812PUJ5"/>
<dbReference type="EMBL" id="CAJNJA010014705">
    <property type="protein sequence ID" value="CAE7348291.1"/>
    <property type="molecule type" value="Genomic_DNA"/>
</dbReference>
<dbReference type="OrthoDB" id="430987at2759"/>
<sequence length="116" mass="12227">MAAADAQMVGKVLLDEDVFGNDAATESVRTMLVSALPHAEGGHPYQQEVLKQCQRILSDSKTLADKESDRLGEEAAAAAGRISEAEQTLVNASIATQQAKEAVTSATAVLEEQEKA</sequence>
<comment type="caution">
    <text evidence="1">The sequence shown here is derived from an EMBL/GenBank/DDBJ whole genome shotgun (WGS) entry which is preliminary data.</text>
</comment>
<keyword evidence="2" id="KW-1185">Reference proteome</keyword>
<gene>
    <name evidence="1" type="ORF">SNEC2469_LOCUS9024</name>
</gene>
<dbReference type="Proteomes" id="UP000601435">
    <property type="component" value="Unassembled WGS sequence"/>
</dbReference>
<name>A0A812PUJ5_9DINO</name>
<feature type="non-terminal residue" evidence="1">
    <location>
        <position position="1"/>
    </location>
</feature>